<evidence type="ECO:0000313" key="3">
    <source>
        <dbReference type="Proteomes" id="UP000663760"/>
    </source>
</evidence>
<reference evidence="2" key="1">
    <citation type="submission" date="2020-02" db="EMBL/GenBank/DDBJ databases">
        <authorList>
            <person name="Scholz U."/>
            <person name="Mascher M."/>
            <person name="Fiebig A."/>
        </authorList>
    </citation>
    <scope>NUCLEOTIDE SEQUENCE</scope>
</reference>
<accession>A0A7I8L724</accession>
<gene>
    <name evidence="2" type="ORF">SI8410_12016501</name>
</gene>
<organism evidence="2 3">
    <name type="scientific">Spirodela intermedia</name>
    <name type="common">Intermediate duckweed</name>
    <dbReference type="NCBI Taxonomy" id="51605"/>
    <lineage>
        <taxon>Eukaryota</taxon>
        <taxon>Viridiplantae</taxon>
        <taxon>Streptophyta</taxon>
        <taxon>Embryophyta</taxon>
        <taxon>Tracheophyta</taxon>
        <taxon>Spermatophyta</taxon>
        <taxon>Magnoliopsida</taxon>
        <taxon>Liliopsida</taxon>
        <taxon>Araceae</taxon>
        <taxon>Lemnoideae</taxon>
        <taxon>Spirodela</taxon>
    </lineage>
</organism>
<sequence>MHSMNPFLACVQSLLTPHQAIESRKTEFWRRDGDASAMHRNPERSGGSSCSVHGLEAFGRVIVQCPRPRRLSLDKDDVGNL</sequence>
<evidence type="ECO:0000256" key="1">
    <source>
        <dbReference type="SAM" id="MobiDB-lite"/>
    </source>
</evidence>
<feature type="region of interest" description="Disordered" evidence="1">
    <location>
        <begin position="32"/>
        <end position="51"/>
    </location>
</feature>
<keyword evidence="3" id="KW-1185">Reference proteome</keyword>
<protein>
    <submittedName>
        <fullName evidence="2">Uncharacterized protein</fullName>
    </submittedName>
</protein>
<dbReference type="EMBL" id="LR746275">
    <property type="protein sequence ID" value="CAA7405823.1"/>
    <property type="molecule type" value="Genomic_DNA"/>
</dbReference>
<name>A0A7I8L724_SPIIN</name>
<evidence type="ECO:0000313" key="2">
    <source>
        <dbReference type="EMBL" id="CAA7405823.1"/>
    </source>
</evidence>
<dbReference type="Proteomes" id="UP000663760">
    <property type="component" value="Chromosome 12"/>
</dbReference>
<proteinExistence type="predicted"/>
<dbReference type="AlphaFoldDB" id="A0A7I8L724"/>